<dbReference type="PANTHER" id="PTHR28575">
    <property type="entry name" value="MEIOSIS-SPECIFIC PROTEIN MEI4"/>
    <property type="match status" value="1"/>
</dbReference>
<dbReference type="GO" id="GO:0007283">
    <property type="term" value="P:spermatogenesis"/>
    <property type="evidence" value="ECO:0007669"/>
    <property type="project" value="TreeGrafter"/>
</dbReference>
<dbReference type="AlphaFoldDB" id="A0A093G0P0"/>
<accession>A0A093G0P0</accession>
<dbReference type="InterPro" id="IPR025888">
    <property type="entry name" value="MEI4"/>
</dbReference>
<organism evidence="3 4">
    <name type="scientific">Dryobates pubescens</name>
    <name type="common">Downy woodpecker</name>
    <name type="synonym">Picoides pubescens</name>
    <dbReference type="NCBI Taxonomy" id="118200"/>
    <lineage>
        <taxon>Eukaryota</taxon>
        <taxon>Metazoa</taxon>
        <taxon>Chordata</taxon>
        <taxon>Craniata</taxon>
        <taxon>Vertebrata</taxon>
        <taxon>Euteleostomi</taxon>
        <taxon>Archelosauria</taxon>
        <taxon>Archosauria</taxon>
        <taxon>Dinosauria</taxon>
        <taxon>Saurischia</taxon>
        <taxon>Theropoda</taxon>
        <taxon>Coelurosauria</taxon>
        <taxon>Aves</taxon>
        <taxon>Neognathae</taxon>
        <taxon>Neoaves</taxon>
        <taxon>Telluraves</taxon>
        <taxon>Coraciimorphae</taxon>
        <taxon>Piciformes</taxon>
        <taxon>Picidae</taxon>
        <taxon>Dryobates</taxon>
    </lineage>
</organism>
<gene>
    <name evidence="3" type="ORF">N307_13880</name>
</gene>
<keyword evidence="1" id="KW-0469">Meiosis</keyword>
<proteinExistence type="inferred from homology"/>
<dbReference type="Proteomes" id="UP000053875">
    <property type="component" value="Unassembled WGS sequence"/>
</dbReference>
<reference evidence="3 4" key="1">
    <citation type="submission" date="2014-04" db="EMBL/GenBank/DDBJ databases">
        <title>Genome evolution of avian class.</title>
        <authorList>
            <person name="Zhang G."/>
            <person name="Li C."/>
        </authorList>
    </citation>
    <scope>NUCLEOTIDE SEQUENCE [LARGE SCALE GENOMIC DNA]</scope>
    <source>
        <strain evidence="3">BGI_N307</strain>
    </source>
</reference>
<dbReference type="GO" id="GO:0048477">
    <property type="term" value="P:oogenesis"/>
    <property type="evidence" value="ECO:0007669"/>
    <property type="project" value="TreeGrafter"/>
</dbReference>
<name>A0A093G0P0_DRYPU</name>
<dbReference type="EMBL" id="KL214978">
    <property type="protein sequence ID" value="KFV62683.1"/>
    <property type="molecule type" value="Genomic_DNA"/>
</dbReference>
<comment type="similarity">
    <text evidence="2">Belongs to the MEI4L family.</text>
</comment>
<evidence type="ECO:0000256" key="2">
    <source>
        <dbReference type="ARBA" id="ARBA00093453"/>
    </source>
</evidence>
<evidence type="ECO:0000256" key="1">
    <source>
        <dbReference type="ARBA" id="ARBA00023254"/>
    </source>
</evidence>
<evidence type="ECO:0000313" key="4">
    <source>
        <dbReference type="Proteomes" id="UP000053875"/>
    </source>
</evidence>
<dbReference type="GO" id="GO:0006310">
    <property type="term" value="P:DNA recombination"/>
    <property type="evidence" value="ECO:0007669"/>
    <property type="project" value="InterPro"/>
</dbReference>
<evidence type="ECO:0000313" key="3">
    <source>
        <dbReference type="EMBL" id="KFV62683.1"/>
    </source>
</evidence>
<dbReference type="GO" id="GO:0000800">
    <property type="term" value="C:lateral element"/>
    <property type="evidence" value="ECO:0007669"/>
    <property type="project" value="TreeGrafter"/>
</dbReference>
<dbReference type="GO" id="GO:0007129">
    <property type="term" value="P:homologous chromosome pairing at meiosis"/>
    <property type="evidence" value="ECO:0007669"/>
    <property type="project" value="TreeGrafter"/>
</dbReference>
<feature type="non-terminal residue" evidence="3">
    <location>
        <position position="376"/>
    </location>
</feature>
<protein>
    <submittedName>
        <fullName evidence="3">Meiosis-specific protein MEI4-like</fullName>
    </submittedName>
</protein>
<sequence>FLKISKLALAFAIIHSKPAGQSCREYIEHLARAASEPEQGWKSRAEALEAEVLRLRQELLLHKICPRFCLENDASAKTLVDQECTIPTSSSSQLEDSGCDVSSECAFDSFGAASALHQPARDGGASKPWLERALPLNLCSPSREESLAAPVQFLQHLLEIRQLSEGGILQADFAELEKDSSAVCHSVSCLLEGLTVFYSQPAFPFSGFLTEAVGVLVSVLTDTKLSNHVLKKCFRKLEEFEKSLIQIILRASSVNRFQALHAIAHTLVLLARNNLLRKSLISLLLPEVRQVAEQLLQAHQLQAEWDITQYENIFPLCMVLEQLLQKEAEGSKVSSSECDEGGRSRFLEDLDRVVLRLSDEFPLFSICLWRVSVLLN</sequence>
<dbReference type="STRING" id="118200.A0A093G0P0"/>
<dbReference type="PANTHER" id="PTHR28575:SF1">
    <property type="entry name" value="MEIOSIS-SPECIFIC PROTEIN MEI4"/>
    <property type="match status" value="1"/>
</dbReference>
<dbReference type="Pfam" id="PF13971">
    <property type="entry name" value="Mei4"/>
    <property type="match status" value="1"/>
</dbReference>
<dbReference type="GO" id="GO:0042138">
    <property type="term" value="P:meiotic DNA double-strand break formation"/>
    <property type="evidence" value="ECO:0007669"/>
    <property type="project" value="InterPro"/>
</dbReference>
<keyword evidence="4" id="KW-1185">Reference proteome</keyword>
<feature type="non-terminal residue" evidence="3">
    <location>
        <position position="1"/>
    </location>
</feature>